<dbReference type="SUPFAM" id="SSF57716">
    <property type="entry name" value="Glucocorticoid receptor-like (DNA-binding domain)"/>
    <property type="match status" value="1"/>
</dbReference>
<dbReference type="InterPro" id="IPR001628">
    <property type="entry name" value="Znf_hrmn_rcpt"/>
</dbReference>
<reference evidence="15" key="2">
    <citation type="submission" date="2020-09" db="EMBL/GenBank/DDBJ databases">
        <authorList>
            <person name="Kikuchi T."/>
        </authorList>
    </citation>
    <scope>NUCLEOTIDE SEQUENCE</scope>
    <source>
        <strain evidence="15">Ka4C1</strain>
    </source>
</reference>
<dbReference type="Gene3D" id="1.10.565.10">
    <property type="entry name" value="Retinoid X Receptor"/>
    <property type="match status" value="1"/>
</dbReference>
<keyword evidence="3 11" id="KW-0479">Metal-binding</keyword>
<evidence type="ECO:0000259" key="14">
    <source>
        <dbReference type="PROSITE" id="PS51843"/>
    </source>
</evidence>
<dbReference type="PROSITE" id="PS00031">
    <property type="entry name" value="NUCLEAR_REC_DBD_1"/>
    <property type="match status" value="1"/>
</dbReference>
<dbReference type="PANTHER" id="PTHR45680">
    <property type="entry name" value="NUCLEAR HORMONE RECEPTOR FAMILY"/>
    <property type="match status" value="1"/>
</dbReference>
<evidence type="ECO:0000256" key="8">
    <source>
        <dbReference type="ARBA" id="ARBA00023163"/>
    </source>
</evidence>
<feature type="region of interest" description="Disordered" evidence="12">
    <location>
        <begin position="155"/>
        <end position="174"/>
    </location>
</feature>
<reference evidence="18" key="1">
    <citation type="submission" date="2016-11" db="UniProtKB">
        <authorList>
            <consortium name="WormBaseParasite"/>
        </authorList>
    </citation>
    <scope>IDENTIFICATION</scope>
</reference>
<evidence type="ECO:0000256" key="7">
    <source>
        <dbReference type="ARBA" id="ARBA00023125"/>
    </source>
</evidence>
<protein>
    <submittedName>
        <fullName evidence="15">(pine wood nematode) hypothetical protein</fullName>
    </submittedName>
</protein>
<dbReference type="InterPro" id="IPR035500">
    <property type="entry name" value="NHR-like_dom_sf"/>
</dbReference>
<dbReference type="Gene3D" id="3.30.50.10">
    <property type="entry name" value="Erythroid Transcription Factor GATA-1, subunit A"/>
    <property type="match status" value="1"/>
</dbReference>
<feature type="domain" description="NR LBD" evidence="14">
    <location>
        <begin position="192"/>
        <end position="460"/>
    </location>
</feature>
<keyword evidence="4 11" id="KW-0863">Zinc-finger</keyword>
<dbReference type="SMART" id="SM00399">
    <property type="entry name" value="ZnF_C4"/>
    <property type="match status" value="1"/>
</dbReference>
<sequence>MNSLATTSADAEKLLVCSICYDVADGQHFGANSCRACAAFFRRTISKKLKYICRFDGDCEIAKVYRSLCRACRLDKCLACGMNASAVRSECAEIVRPPKAPRKSVKSISQDRDPYPHPPIPSNDSPSNGVYVWDTQRSDSNASGAAISDVSYPSTSASSWPRTSPTGSPQPQSFIHDIVDVTPNDYGVDSQTLPPTHPSLMKMLLAYENIQRLRDATFNRSKECNGFPCRVYTRIEKLDMYSFYTMTQAELRHIAEFLNMFDGYKELPHEDKVEIFRHYWIRLVILERNFDTYRVLGGNLEDKQIVFPNGDIVDVINCEYDVSQITDVPLDDIRRLIQPWYKLSAKELIQPVKKLGPSDVEMMFCLGYMLWHFSAETASKLSPNTVYKAEQTVNQLYDELCSYYSTTVSVDNVVRRVAELMSFISSTEKIVMFRKEDIILARTFLNFKVDIFMEELFEKAV</sequence>
<dbReference type="eggNOG" id="KOG3575">
    <property type="taxonomic scope" value="Eukaryota"/>
</dbReference>
<dbReference type="AlphaFoldDB" id="A0A1I7SSH1"/>
<dbReference type="CDD" id="cd06960">
    <property type="entry name" value="NR_DBD_HNF4A"/>
    <property type="match status" value="1"/>
</dbReference>
<dbReference type="Proteomes" id="UP000659654">
    <property type="component" value="Unassembled WGS sequence"/>
</dbReference>
<evidence type="ECO:0000313" key="15">
    <source>
        <dbReference type="EMBL" id="CAD5215605.1"/>
    </source>
</evidence>
<gene>
    <name evidence="15" type="ORF">BXYJ_LOCUS4113</name>
</gene>
<dbReference type="Pfam" id="PF00104">
    <property type="entry name" value="Hormone_recep"/>
    <property type="match status" value="1"/>
</dbReference>
<comment type="subcellular location">
    <subcellularLocation>
        <location evidence="1 11">Nucleus</location>
    </subcellularLocation>
</comment>
<evidence type="ECO:0000259" key="13">
    <source>
        <dbReference type="PROSITE" id="PS51030"/>
    </source>
</evidence>
<dbReference type="PROSITE" id="PS51843">
    <property type="entry name" value="NR_LBD"/>
    <property type="match status" value="1"/>
</dbReference>
<dbReference type="Proteomes" id="UP000582659">
    <property type="component" value="Unassembled WGS sequence"/>
</dbReference>
<proteinExistence type="inferred from homology"/>
<evidence type="ECO:0000256" key="11">
    <source>
        <dbReference type="RuleBase" id="RU004334"/>
    </source>
</evidence>
<dbReference type="EMBL" id="CAJFDI010000002">
    <property type="protein sequence ID" value="CAD5215605.1"/>
    <property type="molecule type" value="Genomic_DNA"/>
</dbReference>
<evidence type="ECO:0000256" key="10">
    <source>
        <dbReference type="ARBA" id="ARBA00023242"/>
    </source>
</evidence>
<keyword evidence="8 11" id="KW-0804">Transcription</keyword>
<dbReference type="InterPro" id="IPR013088">
    <property type="entry name" value="Znf_NHR/GATA"/>
</dbReference>
<evidence type="ECO:0000256" key="6">
    <source>
        <dbReference type="ARBA" id="ARBA00023015"/>
    </source>
</evidence>
<feature type="domain" description="Nuclear receptor" evidence="13">
    <location>
        <begin position="14"/>
        <end position="89"/>
    </location>
</feature>
<evidence type="ECO:0000256" key="5">
    <source>
        <dbReference type="ARBA" id="ARBA00022833"/>
    </source>
</evidence>
<keyword evidence="5 11" id="KW-0862">Zinc</keyword>
<dbReference type="InterPro" id="IPR000536">
    <property type="entry name" value="Nucl_hrmn_rcpt_lig-bd"/>
</dbReference>
<dbReference type="GO" id="GO:0000978">
    <property type="term" value="F:RNA polymerase II cis-regulatory region sequence-specific DNA binding"/>
    <property type="evidence" value="ECO:0007669"/>
    <property type="project" value="InterPro"/>
</dbReference>
<evidence type="ECO:0000256" key="4">
    <source>
        <dbReference type="ARBA" id="ARBA00022771"/>
    </source>
</evidence>
<dbReference type="GO" id="GO:0008270">
    <property type="term" value="F:zinc ion binding"/>
    <property type="evidence" value="ECO:0007669"/>
    <property type="project" value="UniProtKB-KW"/>
</dbReference>
<dbReference type="Proteomes" id="UP000095284">
    <property type="component" value="Unplaced"/>
</dbReference>
<dbReference type="SMART" id="SM00430">
    <property type="entry name" value="HOLI"/>
    <property type="match status" value="1"/>
</dbReference>
<accession>A0A1I7SSH1</accession>
<keyword evidence="10 11" id="KW-0539">Nucleus</keyword>
<dbReference type="WBParaSite" id="BXY_1598800.1">
    <property type="protein sequence ID" value="BXY_1598800.1"/>
    <property type="gene ID" value="BXY_1598800"/>
</dbReference>
<feature type="region of interest" description="Disordered" evidence="12">
    <location>
        <begin position="102"/>
        <end position="135"/>
    </location>
</feature>
<dbReference type="GO" id="GO:0003700">
    <property type="term" value="F:DNA-binding transcription factor activity"/>
    <property type="evidence" value="ECO:0007669"/>
    <property type="project" value="InterPro"/>
</dbReference>
<dbReference type="GO" id="GO:0005634">
    <property type="term" value="C:nucleus"/>
    <property type="evidence" value="ECO:0007669"/>
    <property type="project" value="UniProtKB-SubCell"/>
</dbReference>
<evidence type="ECO:0000256" key="12">
    <source>
        <dbReference type="SAM" id="MobiDB-lite"/>
    </source>
</evidence>
<feature type="compositionally biased region" description="Polar residues" evidence="12">
    <location>
        <begin position="155"/>
        <end position="173"/>
    </location>
</feature>
<dbReference type="PANTHER" id="PTHR45680:SF23">
    <property type="entry name" value="NUCLEAR HORMONE RECEPTOR FAMILY"/>
    <property type="match status" value="1"/>
</dbReference>
<evidence type="ECO:0000256" key="9">
    <source>
        <dbReference type="ARBA" id="ARBA00023170"/>
    </source>
</evidence>
<organism evidence="16 18">
    <name type="scientific">Bursaphelenchus xylophilus</name>
    <name type="common">Pinewood nematode worm</name>
    <name type="synonym">Aphelenchoides xylophilus</name>
    <dbReference type="NCBI Taxonomy" id="6326"/>
    <lineage>
        <taxon>Eukaryota</taxon>
        <taxon>Metazoa</taxon>
        <taxon>Ecdysozoa</taxon>
        <taxon>Nematoda</taxon>
        <taxon>Chromadorea</taxon>
        <taxon>Rhabditida</taxon>
        <taxon>Tylenchina</taxon>
        <taxon>Tylenchomorpha</taxon>
        <taxon>Aphelenchoidea</taxon>
        <taxon>Aphelenchoididae</taxon>
        <taxon>Bursaphelenchus</taxon>
    </lineage>
</organism>
<evidence type="ECO:0000256" key="3">
    <source>
        <dbReference type="ARBA" id="ARBA00022723"/>
    </source>
</evidence>
<keyword evidence="7 11" id="KW-0238">DNA-binding</keyword>
<evidence type="ECO:0000313" key="16">
    <source>
        <dbReference type="Proteomes" id="UP000095284"/>
    </source>
</evidence>
<dbReference type="PROSITE" id="PS51030">
    <property type="entry name" value="NUCLEAR_REC_DBD_2"/>
    <property type="match status" value="1"/>
</dbReference>
<name>A0A1I7SSH1_BURXY</name>
<dbReference type="PRINTS" id="PR00047">
    <property type="entry name" value="STROIDFINGER"/>
</dbReference>
<dbReference type="OrthoDB" id="5789759at2759"/>
<evidence type="ECO:0000256" key="1">
    <source>
        <dbReference type="ARBA" id="ARBA00004123"/>
    </source>
</evidence>
<dbReference type="InterPro" id="IPR051152">
    <property type="entry name" value="C.elegans_Orphan_NR"/>
</dbReference>
<comment type="similarity">
    <text evidence="2 11">Belongs to the nuclear hormone receptor family.</text>
</comment>
<dbReference type="SUPFAM" id="SSF48508">
    <property type="entry name" value="Nuclear receptor ligand-binding domain"/>
    <property type="match status" value="1"/>
</dbReference>
<dbReference type="Pfam" id="PF00105">
    <property type="entry name" value="zf-C4"/>
    <property type="match status" value="1"/>
</dbReference>
<dbReference type="InterPro" id="IPR049636">
    <property type="entry name" value="HNF4-like_DBD"/>
</dbReference>
<keyword evidence="17" id="KW-1185">Reference proteome</keyword>
<evidence type="ECO:0000313" key="18">
    <source>
        <dbReference type="WBParaSite" id="BXY_1598800.1"/>
    </source>
</evidence>
<evidence type="ECO:0000256" key="2">
    <source>
        <dbReference type="ARBA" id="ARBA00005993"/>
    </source>
</evidence>
<keyword evidence="9 11" id="KW-0675">Receptor</keyword>
<dbReference type="EMBL" id="CAJFCV020000002">
    <property type="protein sequence ID" value="CAG9097556.1"/>
    <property type="molecule type" value="Genomic_DNA"/>
</dbReference>
<keyword evidence="6 11" id="KW-0805">Transcription regulation</keyword>
<evidence type="ECO:0000313" key="17">
    <source>
        <dbReference type="Proteomes" id="UP000659654"/>
    </source>
</evidence>